<reference evidence="1 2" key="1">
    <citation type="submission" date="2020-09" db="EMBL/GenBank/DDBJ databases">
        <title>De no assembly of potato wild relative species, Solanum commersonii.</title>
        <authorList>
            <person name="Cho K."/>
        </authorList>
    </citation>
    <scope>NUCLEOTIDE SEQUENCE [LARGE SCALE GENOMIC DNA]</scope>
    <source>
        <strain evidence="1">LZ3.2</strain>
        <tissue evidence="1">Leaf</tissue>
    </source>
</reference>
<gene>
    <name evidence="1" type="ORF">H5410_016557</name>
</gene>
<dbReference type="EMBL" id="JACXVP010000003">
    <property type="protein sequence ID" value="KAG5616733.1"/>
    <property type="molecule type" value="Genomic_DNA"/>
</dbReference>
<evidence type="ECO:0000313" key="1">
    <source>
        <dbReference type="EMBL" id="KAG5616733.1"/>
    </source>
</evidence>
<proteinExistence type="predicted"/>
<dbReference type="OrthoDB" id="10497708at2759"/>
<dbReference type="Proteomes" id="UP000824120">
    <property type="component" value="Chromosome 3"/>
</dbReference>
<accession>A0A9J5ZWK1</accession>
<protein>
    <submittedName>
        <fullName evidence="1">Uncharacterized protein</fullName>
    </submittedName>
</protein>
<sequence>MERIDEDENISETLNIPRSRIELWDSQLTDLQKTPQFPYRASSSRPHWEFALVTFYWHLCGLLPHSFSKSVDWCRFQCCERRSPMVRGEGFRLDSSGDQPDFFGYSKVQPIHISSSSFPTPSQRVSIGVGFRGLETNLWNPNYIPPRFARLISHLMDQEIELEDSTGRDGRWELVIIMVHLQFDKDGRPFRLSMV</sequence>
<evidence type="ECO:0000313" key="2">
    <source>
        <dbReference type="Proteomes" id="UP000824120"/>
    </source>
</evidence>
<keyword evidence="2" id="KW-1185">Reference proteome</keyword>
<name>A0A9J5ZWK1_SOLCO</name>
<comment type="caution">
    <text evidence="1">The sequence shown here is derived from an EMBL/GenBank/DDBJ whole genome shotgun (WGS) entry which is preliminary data.</text>
</comment>
<organism evidence="1 2">
    <name type="scientific">Solanum commersonii</name>
    <name type="common">Commerson's wild potato</name>
    <name type="synonym">Commerson's nightshade</name>
    <dbReference type="NCBI Taxonomy" id="4109"/>
    <lineage>
        <taxon>Eukaryota</taxon>
        <taxon>Viridiplantae</taxon>
        <taxon>Streptophyta</taxon>
        <taxon>Embryophyta</taxon>
        <taxon>Tracheophyta</taxon>
        <taxon>Spermatophyta</taxon>
        <taxon>Magnoliopsida</taxon>
        <taxon>eudicotyledons</taxon>
        <taxon>Gunneridae</taxon>
        <taxon>Pentapetalae</taxon>
        <taxon>asterids</taxon>
        <taxon>lamiids</taxon>
        <taxon>Solanales</taxon>
        <taxon>Solanaceae</taxon>
        <taxon>Solanoideae</taxon>
        <taxon>Solaneae</taxon>
        <taxon>Solanum</taxon>
    </lineage>
</organism>
<dbReference type="AlphaFoldDB" id="A0A9J5ZWK1"/>